<dbReference type="AlphaFoldDB" id="A0A8H6CEC0"/>
<evidence type="ECO:0000256" key="3">
    <source>
        <dbReference type="ARBA" id="ARBA00005229"/>
    </source>
</evidence>
<name>A0A8H6CEC0_9LECA</name>
<comment type="subcellular location">
    <subcellularLocation>
        <location evidence="2">Cytoplasm</location>
    </subcellularLocation>
    <subcellularLocation>
        <location evidence="1">Nucleus</location>
    </subcellularLocation>
</comment>
<accession>A0A8H6CEC0</accession>
<dbReference type="GO" id="GO:0005634">
    <property type="term" value="C:nucleus"/>
    <property type="evidence" value="ECO:0007669"/>
    <property type="project" value="UniProtKB-SubCell"/>
</dbReference>
<sequence>MGLPTISERKHYRLIPGEPEEPTSTIVLTSKDSYFVDVRILCEKLEEEKSQEANTQNCLAWAFAGKSNTTLTKDSSMQLSHTVWDHWIDSRTNNPDPDEGDMWVQPNGDILERGKDSDPVTGEETEYEELWHDLQVEAFGKKHNRSSLVMRADEPERNIRGMVIKIGSWCEGILKVKDELTVERWEWKPTDCASDLATTENSRGKERTRNDWIRTFKIGQGTLPCKNICSRTHGKFGLNAVLKSTTDIDWKSDIEWNVVEEYYW</sequence>
<dbReference type="GeneID" id="59330279"/>
<dbReference type="Proteomes" id="UP000593566">
    <property type="component" value="Unassembled WGS sequence"/>
</dbReference>
<dbReference type="InterPro" id="IPR031818">
    <property type="entry name" value="Hri1"/>
</dbReference>
<comment type="caution">
    <text evidence="7">The sequence shown here is derived from an EMBL/GenBank/DDBJ whole genome shotgun (WGS) entry which is preliminary data.</text>
</comment>
<dbReference type="InterPro" id="IPR038744">
    <property type="entry name" value="Hri1_N"/>
</dbReference>
<evidence type="ECO:0000256" key="6">
    <source>
        <dbReference type="ARBA" id="ARBA00023242"/>
    </source>
</evidence>
<evidence type="ECO:0000256" key="2">
    <source>
        <dbReference type="ARBA" id="ARBA00004496"/>
    </source>
</evidence>
<evidence type="ECO:0000256" key="4">
    <source>
        <dbReference type="ARBA" id="ARBA00017063"/>
    </source>
</evidence>
<dbReference type="EMBL" id="JACCJB010000013">
    <property type="protein sequence ID" value="KAF6221897.1"/>
    <property type="molecule type" value="Genomic_DNA"/>
</dbReference>
<keyword evidence="5" id="KW-0963">Cytoplasm</keyword>
<proteinExistence type="inferred from homology"/>
<dbReference type="CDD" id="cd11693">
    <property type="entry name" value="HRI1_C_like"/>
    <property type="match status" value="1"/>
</dbReference>
<keyword evidence="6" id="KW-0539">Nucleus</keyword>
<dbReference type="InterPro" id="IPR043047">
    <property type="entry name" value="Hri1_N_sf"/>
</dbReference>
<organism evidence="7 8">
    <name type="scientific">Letharia lupina</name>
    <dbReference type="NCBI Taxonomy" id="560253"/>
    <lineage>
        <taxon>Eukaryota</taxon>
        <taxon>Fungi</taxon>
        <taxon>Dikarya</taxon>
        <taxon>Ascomycota</taxon>
        <taxon>Pezizomycotina</taxon>
        <taxon>Lecanoromycetes</taxon>
        <taxon>OSLEUM clade</taxon>
        <taxon>Lecanoromycetidae</taxon>
        <taxon>Lecanorales</taxon>
        <taxon>Lecanorineae</taxon>
        <taxon>Parmeliaceae</taxon>
        <taxon>Letharia</taxon>
    </lineage>
</organism>
<evidence type="ECO:0000313" key="7">
    <source>
        <dbReference type="EMBL" id="KAF6221897.1"/>
    </source>
</evidence>
<protein>
    <recommendedName>
        <fullName evidence="4">Protein HRI1</fullName>
    </recommendedName>
</protein>
<dbReference type="RefSeq" id="XP_037151332.1">
    <property type="nucleotide sequence ID" value="XM_037292793.1"/>
</dbReference>
<dbReference type="Gene3D" id="2.40.128.320">
    <property type="entry name" value="Protein HRI1, N-terminal domain"/>
    <property type="match status" value="1"/>
</dbReference>
<gene>
    <name evidence="7" type="ORF">HO133_001865</name>
</gene>
<dbReference type="Pfam" id="PF16815">
    <property type="entry name" value="HRI1"/>
    <property type="match status" value="1"/>
</dbReference>
<evidence type="ECO:0000256" key="5">
    <source>
        <dbReference type="ARBA" id="ARBA00022490"/>
    </source>
</evidence>
<dbReference type="CDD" id="cd11692">
    <property type="entry name" value="HRI1_N_like"/>
    <property type="match status" value="1"/>
</dbReference>
<comment type="similarity">
    <text evidence="3">Belongs to the HRI1 family.</text>
</comment>
<evidence type="ECO:0000256" key="1">
    <source>
        <dbReference type="ARBA" id="ARBA00004123"/>
    </source>
</evidence>
<keyword evidence="8" id="KW-1185">Reference proteome</keyword>
<dbReference type="GO" id="GO:0005737">
    <property type="term" value="C:cytoplasm"/>
    <property type="evidence" value="ECO:0007669"/>
    <property type="project" value="UniProtKB-SubCell"/>
</dbReference>
<reference evidence="7 8" key="1">
    <citation type="journal article" date="2020" name="Genomics">
        <title>Complete, high-quality genomes from long-read metagenomic sequencing of two wolf lichen thalli reveals enigmatic genome architecture.</title>
        <authorList>
            <person name="McKenzie S.K."/>
            <person name="Walston R.F."/>
            <person name="Allen J.L."/>
        </authorList>
    </citation>
    <scope>NUCLEOTIDE SEQUENCE [LARGE SCALE GENOMIC DNA]</scope>
    <source>
        <strain evidence="7">WasteWater1</strain>
    </source>
</reference>
<evidence type="ECO:0000313" key="8">
    <source>
        <dbReference type="Proteomes" id="UP000593566"/>
    </source>
</evidence>